<dbReference type="InterPro" id="IPR001915">
    <property type="entry name" value="Peptidase_M48"/>
</dbReference>
<evidence type="ECO:0000256" key="5">
    <source>
        <dbReference type="ARBA" id="ARBA00023049"/>
    </source>
</evidence>
<sequence>MHSHVCQTGTGYSRLLKLVPVVALGVFLAACQTTPYTGRSQMVFTSEANDVALGARASKEVLSTERAETGTARAKRVEAIGKKIAAVADRPNFQWEFHTIRKDVLNAFCLPGGKVFVYTGMLDFVGKDDDQLAAIMGHEIAHAIARHGAERASQAQATSIGLSVLSQATGMKPSVQKGASALAELGILLPYNRLQETEADHIGVILAAKAGYDPRAAVRLWEKMEKVGGPSGPAFLSTHPLSAQRITDLEKVMPEAMKYYEAARK</sequence>
<dbReference type="InterPro" id="IPR051156">
    <property type="entry name" value="Mito/Outer_Membr_Metalloprot"/>
</dbReference>
<dbReference type="GO" id="GO:0004222">
    <property type="term" value="F:metalloendopeptidase activity"/>
    <property type="evidence" value="ECO:0007669"/>
    <property type="project" value="InterPro"/>
</dbReference>
<keyword evidence="5 6" id="KW-0482">Metalloprotease</keyword>
<evidence type="ECO:0000256" key="2">
    <source>
        <dbReference type="ARBA" id="ARBA00022723"/>
    </source>
</evidence>
<proteinExistence type="inferred from homology"/>
<dbReference type="Gene3D" id="3.30.2010.10">
    <property type="entry name" value="Metalloproteases ('zincins'), catalytic domain"/>
    <property type="match status" value="1"/>
</dbReference>
<dbReference type="AlphaFoldDB" id="A0A8J6YNF1"/>
<evidence type="ECO:0000259" key="7">
    <source>
        <dbReference type="Pfam" id="PF01435"/>
    </source>
</evidence>
<dbReference type="GO" id="GO:0046872">
    <property type="term" value="F:metal ion binding"/>
    <property type="evidence" value="ECO:0007669"/>
    <property type="project" value="UniProtKB-KW"/>
</dbReference>
<name>A0A8J6YNF1_9PROT</name>
<organism evidence="8 9">
    <name type="scientific">Phaeovibrio sulfidiphilus</name>
    <dbReference type="NCBI Taxonomy" id="1220600"/>
    <lineage>
        <taxon>Bacteria</taxon>
        <taxon>Pseudomonadati</taxon>
        <taxon>Pseudomonadota</taxon>
        <taxon>Alphaproteobacteria</taxon>
        <taxon>Rhodospirillales</taxon>
        <taxon>Rhodospirillaceae</taxon>
        <taxon>Phaeovibrio</taxon>
    </lineage>
</organism>
<evidence type="ECO:0000313" key="9">
    <source>
        <dbReference type="Proteomes" id="UP000631034"/>
    </source>
</evidence>
<dbReference type="Pfam" id="PF01435">
    <property type="entry name" value="Peptidase_M48"/>
    <property type="match status" value="1"/>
</dbReference>
<dbReference type="Proteomes" id="UP000631034">
    <property type="component" value="Unassembled WGS sequence"/>
</dbReference>
<dbReference type="GO" id="GO:0016020">
    <property type="term" value="C:membrane"/>
    <property type="evidence" value="ECO:0007669"/>
    <property type="project" value="TreeGrafter"/>
</dbReference>
<dbReference type="PANTHER" id="PTHR22726:SF1">
    <property type="entry name" value="METALLOENDOPEPTIDASE OMA1, MITOCHONDRIAL"/>
    <property type="match status" value="1"/>
</dbReference>
<accession>A0A8J6YNF1</accession>
<keyword evidence="4 6" id="KW-0862">Zinc</keyword>
<gene>
    <name evidence="8" type="ORF">IHV25_08725</name>
</gene>
<evidence type="ECO:0000256" key="4">
    <source>
        <dbReference type="ARBA" id="ARBA00022833"/>
    </source>
</evidence>
<evidence type="ECO:0000256" key="6">
    <source>
        <dbReference type="RuleBase" id="RU003983"/>
    </source>
</evidence>
<dbReference type="CDD" id="cd07331">
    <property type="entry name" value="M48C_Oma1_like"/>
    <property type="match status" value="1"/>
</dbReference>
<keyword evidence="9" id="KW-1185">Reference proteome</keyword>
<dbReference type="PANTHER" id="PTHR22726">
    <property type="entry name" value="METALLOENDOPEPTIDASE OMA1"/>
    <property type="match status" value="1"/>
</dbReference>
<keyword evidence="2" id="KW-0479">Metal-binding</keyword>
<evidence type="ECO:0000313" key="8">
    <source>
        <dbReference type="EMBL" id="MBE1237730.1"/>
    </source>
</evidence>
<dbReference type="GO" id="GO:0051603">
    <property type="term" value="P:proteolysis involved in protein catabolic process"/>
    <property type="evidence" value="ECO:0007669"/>
    <property type="project" value="TreeGrafter"/>
</dbReference>
<comment type="caution">
    <text evidence="8">The sequence shown here is derived from an EMBL/GenBank/DDBJ whole genome shotgun (WGS) entry which is preliminary data.</text>
</comment>
<evidence type="ECO:0000256" key="1">
    <source>
        <dbReference type="ARBA" id="ARBA00022670"/>
    </source>
</evidence>
<comment type="cofactor">
    <cofactor evidence="6">
        <name>Zn(2+)</name>
        <dbReference type="ChEBI" id="CHEBI:29105"/>
    </cofactor>
    <text evidence="6">Binds 1 zinc ion per subunit.</text>
</comment>
<evidence type="ECO:0000256" key="3">
    <source>
        <dbReference type="ARBA" id="ARBA00022801"/>
    </source>
</evidence>
<dbReference type="RefSeq" id="WP_192534730.1">
    <property type="nucleotide sequence ID" value="NZ_JACZHT010000006.1"/>
</dbReference>
<keyword evidence="3 6" id="KW-0378">Hydrolase</keyword>
<dbReference type="EMBL" id="JACZHT010000006">
    <property type="protein sequence ID" value="MBE1237730.1"/>
    <property type="molecule type" value="Genomic_DNA"/>
</dbReference>
<comment type="similarity">
    <text evidence="6">Belongs to the peptidase M48 family.</text>
</comment>
<feature type="domain" description="Peptidase M48" evidence="7">
    <location>
        <begin position="72"/>
        <end position="251"/>
    </location>
</feature>
<protein>
    <submittedName>
        <fullName evidence="8">M48 family metallopeptidase</fullName>
    </submittedName>
</protein>
<reference evidence="8" key="1">
    <citation type="submission" date="2020-10" db="EMBL/GenBank/DDBJ databases">
        <title>Genome sequence of the unusual species of purple photosynthetic bacteria, Phaeovibrio sulfidiphilus DSM 23193, type strain.</title>
        <authorList>
            <person name="Kyndt J.A."/>
            <person name="Meyer T.E."/>
        </authorList>
    </citation>
    <scope>NUCLEOTIDE SEQUENCE</scope>
    <source>
        <strain evidence="8">DSM 23193</strain>
    </source>
</reference>
<keyword evidence="1 6" id="KW-0645">Protease</keyword>